<evidence type="ECO:0000313" key="2">
    <source>
        <dbReference type="Proteomes" id="UP001054945"/>
    </source>
</evidence>
<comment type="caution">
    <text evidence="1">The sequence shown here is derived from an EMBL/GenBank/DDBJ whole genome shotgun (WGS) entry which is preliminary data.</text>
</comment>
<reference evidence="1 2" key="1">
    <citation type="submission" date="2021-06" db="EMBL/GenBank/DDBJ databases">
        <title>Caerostris extrusa draft genome.</title>
        <authorList>
            <person name="Kono N."/>
            <person name="Arakawa K."/>
        </authorList>
    </citation>
    <scope>NUCLEOTIDE SEQUENCE [LARGE SCALE GENOMIC DNA]</scope>
</reference>
<accession>A0AAV4MYJ0</accession>
<dbReference type="EMBL" id="BPLR01020296">
    <property type="protein sequence ID" value="GIX77001.1"/>
    <property type="molecule type" value="Genomic_DNA"/>
</dbReference>
<dbReference type="AlphaFoldDB" id="A0AAV4MYJ0"/>
<name>A0AAV4MYJ0_CAEEX</name>
<keyword evidence="2" id="KW-1185">Reference proteome</keyword>
<sequence>MCPKFSASYHCSFDFNDRARITERMDLYRSESGTGPSHLHRAAMHSSRCRLHRLWVAAVGRCRWLGLIFRPGSNVARFEVIAVTVANPSDKITPVTENDSHGLIKKAG</sequence>
<protein>
    <submittedName>
        <fullName evidence="1">Uncharacterized protein</fullName>
    </submittedName>
</protein>
<evidence type="ECO:0000313" key="1">
    <source>
        <dbReference type="EMBL" id="GIX77001.1"/>
    </source>
</evidence>
<dbReference type="Proteomes" id="UP001054945">
    <property type="component" value="Unassembled WGS sequence"/>
</dbReference>
<proteinExistence type="predicted"/>
<organism evidence="1 2">
    <name type="scientific">Caerostris extrusa</name>
    <name type="common">Bark spider</name>
    <name type="synonym">Caerostris bankana</name>
    <dbReference type="NCBI Taxonomy" id="172846"/>
    <lineage>
        <taxon>Eukaryota</taxon>
        <taxon>Metazoa</taxon>
        <taxon>Ecdysozoa</taxon>
        <taxon>Arthropoda</taxon>
        <taxon>Chelicerata</taxon>
        <taxon>Arachnida</taxon>
        <taxon>Araneae</taxon>
        <taxon>Araneomorphae</taxon>
        <taxon>Entelegynae</taxon>
        <taxon>Araneoidea</taxon>
        <taxon>Araneidae</taxon>
        <taxon>Caerostris</taxon>
    </lineage>
</organism>
<gene>
    <name evidence="1" type="ORF">CEXT_632961</name>
</gene>